<sequence length="84" mass="8322">MSYDQRPGKLRVVQEHAGSGQRRGEQPPTSDMAAAGTVDPANPGAATPSAPAAGGLPVLGAALFLLACAGGGVALAVIRPFGIW</sequence>
<protein>
    <submittedName>
        <fullName evidence="3">Uncharacterized protein</fullName>
    </submittedName>
</protein>
<dbReference type="RefSeq" id="WP_044332203.1">
    <property type="nucleotide sequence ID" value="NZ_CP010836.1"/>
</dbReference>
<keyword evidence="2" id="KW-0812">Transmembrane</keyword>
<feature type="region of interest" description="Disordered" evidence="1">
    <location>
        <begin position="1"/>
        <end position="51"/>
    </location>
</feature>
<evidence type="ECO:0000256" key="2">
    <source>
        <dbReference type="SAM" id="Phobius"/>
    </source>
</evidence>
<name>A0A7U4J8J2_9SPHN</name>
<evidence type="ECO:0000313" key="3">
    <source>
        <dbReference type="EMBL" id="AJP72225.1"/>
    </source>
</evidence>
<dbReference type="Proteomes" id="UP000032300">
    <property type="component" value="Chromosome"/>
</dbReference>
<reference evidence="3 4" key="2">
    <citation type="submission" date="2015-02" db="EMBL/GenBank/DDBJ databases">
        <title>The complete genome of Sphingomonas hengshuiensis sp. WHSC-8 isolated from soil of Hengshui Lake.</title>
        <authorList>
            <person name="Wei S."/>
            <person name="Guo J."/>
            <person name="Su C."/>
            <person name="Wu R."/>
            <person name="Zhang Z."/>
            <person name="Liang K."/>
            <person name="Li H."/>
            <person name="Wang T."/>
            <person name="Liu H."/>
            <person name="Zhang C."/>
            <person name="Li Z."/>
            <person name="Wang Q."/>
            <person name="Meng J."/>
        </authorList>
    </citation>
    <scope>NUCLEOTIDE SEQUENCE [LARGE SCALE GENOMIC DNA]</scope>
    <source>
        <strain evidence="3 4">WHSC-8</strain>
    </source>
</reference>
<dbReference type="AlphaFoldDB" id="A0A7U4J8J2"/>
<keyword evidence="2" id="KW-1133">Transmembrane helix</keyword>
<gene>
    <name evidence="3" type="ORF">TS85_11135</name>
</gene>
<organism evidence="3 4">
    <name type="scientific">Sphingomonas hengshuiensis</name>
    <dbReference type="NCBI Taxonomy" id="1609977"/>
    <lineage>
        <taxon>Bacteria</taxon>
        <taxon>Pseudomonadati</taxon>
        <taxon>Pseudomonadota</taxon>
        <taxon>Alphaproteobacteria</taxon>
        <taxon>Sphingomonadales</taxon>
        <taxon>Sphingomonadaceae</taxon>
        <taxon>Sphingomonas</taxon>
    </lineage>
</organism>
<proteinExistence type="predicted"/>
<accession>A0A7U4J8J2</accession>
<feature type="transmembrane region" description="Helical" evidence="2">
    <location>
        <begin position="58"/>
        <end position="78"/>
    </location>
</feature>
<dbReference type="KEGG" id="sphi:TS85_11135"/>
<evidence type="ECO:0000256" key="1">
    <source>
        <dbReference type="SAM" id="MobiDB-lite"/>
    </source>
</evidence>
<evidence type="ECO:0000313" key="4">
    <source>
        <dbReference type="Proteomes" id="UP000032300"/>
    </source>
</evidence>
<keyword evidence="2" id="KW-0472">Membrane</keyword>
<reference evidence="3 4" key="1">
    <citation type="journal article" date="2015" name="Int. J. Syst. Evol. Microbiol.">
        <title>Sphingomonas hengshuiensis sp. nov., isolated from lake wetland.</title>
        <authorList>
            <person name="Wei S."/>
            <person name="Wang T."/>
            <person name="Liu H."/>
            <person name="Zhang C."/>
            <person name="Guo J."/>
            <person name="Wang Q."/>
            <person name="Liang K."/>
            <person name="Zhang Z."/>
        </authorList>
    </citation>
    <scope>NUCLEOTIDE SEQUENCE [LARGE SCALE GENOMIC DNA]</scope>
    <source>
        <strain evidence="3 4">WHSC-8</strain>
    </source>
</reference>
<feature type="compositionally biased region" description="Low complexity" evidence="1">
    <location>
        <begin position="40"/>
        <end position="51"/>
    </location>
</feature>
<dbReference type="EMBL" id="CP010836">
    <property type="protein sequence ID" value="AJP72225.1"/>
    <property type="molecule type" value="Genomic_DNA"/>
</dbReference>
<keyword evidence="4" id="KW-1185">Reference proteome</keyword>